<dbReference type="Gene3D" id="3.40.5.90">
    <property type="entry name" value="CDGSH iron-sulfur domain, mitoNEET-type"/>
    <property type="match status" value="1"/>
</dbReference>
<feature type="domain" description="Iron-binding zinc finger CDGSH type" evidence="7">
    <location>
        <begin position="54"/>
        <end position="91"/>
    </location>
</feature>
<gene>
    <name evidence="8" type="ORF">TNIT0693_LOCUS3360</name>
</gene>
<feature type="chain" id="PRO_5030160671" description="Iron-binding zinc finger CDGSH type domain-containing protein" evidence="6">
    <location>
        <begin position="17"/>
        <end position="107"/>
    </location>
</feature>
<dbReference type="InterPro" id="IPR018967">
    <property type="entry name" value="FeS-contain_CDGSH-typ"/>
</dbReference>
<organism evidence="8">
    <name type="scientific">Thalassionema nitzschioides</name>
    <dbReference type="NCBI Taxonomy" id="33649"/>
    <lineage>
        <taxon>Eukaryota</taxon>
        <taxon>Sar</taxon>
        <taxon>Stramenopiles</taxon>
        <taxon>Ochrophyta</taxon>
        <taxon>Bacillariophyta</taxon>
        <taxon>Fragilariophyceae</taxon>
        <taxon>Fragilariophycidae</taxon>
        <taxon>Thalassionemales</taxon>
        <taxon>Thalassionemataceae</taxon>
        <taxon>Thalassionema</taxon>
    </lineage>
</organism>
<evidence type="ECO:0000259" key="7">
    <source>
        <dbReference type="SMART" id="SM00704"/>
    </source>
</evidence>
<evidence type="ECO:0000256" key="4">
    <source>
        <dbReference type="ARBA" id="ARBA00023014"/>
    </source>
</evidence>
<evidence type="ECO:0000256" key="3">
    <source>
        <dbReference type="ARBA" id="ARBA00023004"/>
    </source>
</evidence>
<dbReference type="EMBL" id="HBFY01009079">
    <property type="protein sequence ID" value="CAD8967145.1"/>
    <property type="molecule type" value="Transcribed_RNA"/>
</dbReference>
<comment type="cofactor">
    <cofactor evidence="5">
        <name>[2Fe-2S] cluster</name>
        <dbReference type="ChEBI" id="CHEBI:190135"/>
    </cofactor>
</comment>
<dbReference type="GO" id="GO:0051537">
    <property type="term" value="F:2 iron, 2 sulfur cluster binding"/>
    <property type="evidence" value="ECO:0007669"/>
    <property type="project" value="UniProtKB-KW"/>
</dbReference>
<keyword evidence="3" id="KW-0408">Iron</keyword>
<accession>A0A6V0VVT1</accession>
<evidence type="ECO:0000256" key="6">
    <source>
        <dbReference type="SAM" id="SignalP"/>
    </source>
</evidence>
<name>A0A6V0VVT1_9STRA</name>
<evidence type="ECO:0000313" key="8">
    <source>
        <dbReference type="EMBL" id="CAD8967145.1"/>
    </source>
</evidence>
<dbReference type="Pfam" id="PF09360">
    <property type="entry name" value="zf-CDGSH"/>
    <property type="match status" value="1"/>
</dbReference>
<dbReference type="SMART" id="SM00704">
    <property type="entry name" value="ZnF_CDGSH"/>
    <property type="match status" value="1"/>
</dbReference>
<dbReference type="GO" id="GO:0010506">
    <property type="term" value="P:regulation of autophagy"/>
    <property type="evidence" value="ECO:0007669"/>
    <property type="project" value="InterPro"/>
</dbReference>
<dbReference type="GO" id="GO:0046872">
    <property type="term" value="F:metal ion binding"/>
    <property type="evidence" value="ECO:0007669"/>
    <property type="project" value="UniProtKB-KW"/>
</dbReference>
<dbReference type="GO" id="GO:0005741">
    <property type="term" value="C:mitochondrial outer membrane"/>
    <property type="evidence" value="ECO:0007669"/>
    <property type="project" value="TreeGrafter"/>
</dbReference>
<dbReference type="AlphaFoldDB" id="A0A6V0VVT1"/>
<keyword evidence="1" id="KW-0001">2Fe-2S</keyword>
<keyword evidence="4" id="KW-0411">Iron-sulfur</keyword>
<protein>
    <recommendedName>
        <fullName evidence="7">Iron-binding zinc finger CDGSH type domain-containing protein</fullName>
    </recommendedName>
</protein>
<sequence>MKTVILTLLFATATSAFVIIAPNSNIKLNNNSIRFAAENPDKINIVPIQPDSPKVVDNLTLEAGKKGVFCRCWLSGTFPNCDGTHAKHNEETGDNVGPLIVAAAKSE</sequence>
<evidence type="ECO:0000256" key="2">
    <source>
        <dbReference type="ARBA" id="ARBA00022723"/>
    </source>
</evidence>
<evidence type="ECO:0000256" key="1">
    <source>
        <dbReference type="ARBA" id="ARBA00022714"/>
    </source>
</evidence>
<dbReference type="PANTHER" id="PTHR13680:SF5">
    <property type="entry name" value="CDGSH IRON-SULFUR DOMAIN-CONTAINING PROTEIN 1"/>
    <property type="match status" value="1"/>
</dbReference>
<keyword evidence="6" id="KW-0732">Signal</keyword>
<proteinExistence type="predicted"/>
<feature type="signal peptide" evidence="6">
    <location>
        <begin position="1"/>
        <end position="16"/>
    </location>
</feature>
<evidence type="ECO:0000256" key="5">
    <source>
        <dbReference type="ARBA" id="ARBA00034078"/>
    </source>
</evidence>
<dbReference type="InterPro" id="IPR045131">
    <property type="entry name" value="CISD1/2"/>
</dbReference>
<keyword evidence="2" id="KW-0479">Metal-binding</keyword>
<reference evidence="8" key="1">
    <citation type="submission" date="2021-01" db="EMBL/GenBank/DDBJ databases">
        <authorList>
            <person name="Corre E."/>
            <person name="Pelletier E."/>
            <person name="Niang G."/>
            <person name="Scheremetjew M."/>
            <person name="Finn R."/>
            <person name="Kale V."/>
            <person name="Holt S."/>
            <person name="Cochrane G."/>
            <person name="Meng A."/>
            <person name="Brown T."/>
            <person name="Cohen L."/>
        </authorList>
    </citation>
    <scope>NUCLEOTIDE SEQUENCE</scope>
</reference>
<dbReference type="FunFam" id="3.40.5.90:FF:000001">
    <property type="entry name" value="CDGSH iron-sulfur domain-containing protein 1"/>
    <property type="match status" value="1"/>
</dbReference>
<dbReference type="InterPro" id="IPR042216">
    <property type="entry name" value="MitoNEET_CISD"/>
</dbReference>
<dbReference type="PANTHER" id="PTHR13680">
    <property type="entry name" value="CDGSH IRON-SULFUR DOMAIN-CONTAINING PROTEIN 1"/>
    <property type="match status" value="1"/>
</dbReference>